<dbReference type="EC" id="3.6.1.23" evidence="5"/>
<dbReference type="UniPathway" id="UPA00610">
    <property type="reaction ID" value="UER00666"/>
</dbReference>
<dbReference type="PANTHER" id="PTHR11241:SF0">
    <property type="entry name" value="DEOXYURIDINE 5'-TRIPHOSPHATE NUCLEOTIDOHYDROLASE"/>
    <property type="match status" value="1"/>
</dbReference>
<dbReference type="InterPro" id="IPR036157">
    <property type="entry name" value="dUTPase-like_sf"/>
</dbReference>
<accession>A0A3Q2TFE3</accession>
<dbReference type="Ensembl" id="ENSFHET00000022528.1">
    <property type="protein sequence ID" value="ENSFHEP00000014655.1"/>
    <property type="gene ID" value="ENSFHEG00000016234.1"/>
</dbReference>
<dbReference type="PANTHER" id="PTHR11241">
    <property type="entry name" value="DEOXYURIDINE 5'-TRIPHOSPHATE NUCLEOTIDOHYDROLASE"/>
    <property type="match status" value="1"/>
</dbReference>
<protein>
    <recommendedName>
        <fullName evidence="5">Deoxyuridine 5'-triphosphate nucleotidohydrolase</fullName>
        <shortName evidence="5">dUTPase</shortName>
        <ecNumber evidence="5">3.6.1.23</ecNumber>
    </recommendedName>
    <alternativeName>
        <fullName evidence="5">dUTP pyrophosphatase</fullName>
    </alternativeName>
</protein>
<dbReference type="InterPro" id="IPR008181">
    <property type="entry name" value="dUTPase"/>
</dbReference>
<reference evidence="7" key="1">
    <citation type="submission" date="2025-08" db="UniProtKB">
        <authorList>
            <consortium name="Ensembl"/>
        </authorList>
    </citation>
    <scope>IDENTIFICATION</scope>
</reference>
<comment type="similarity">
    <text evidence="2 5">Belongs to the dUTPase family.</text>
</comment>
<keyword evidence="3 5" id="KW-0378">Hydrolase</keyword>
<dbReference type="STRING" id="8078.ENSFHEP00000014655"/>
<evidence type="ECO:0000256" key="2">
    <source>
        <dbReference type="ARBA" id="ARBA00006581"/>
    </source>
</evidence>
<comment type="function">
    <text evidence="5">Involved in nucleotide metabolism via production of dUMP, the immediate precursor of thymidine nucleotides, and decreases the intracellular concentration of dUTP so that uracil cannot be incorporated into DNA.</text>
</comment>
<dbReference type="GO" id="GO:0004170">
    <property type="term" value="F:dUTP diphosphatase activity"/>
    <property type="evidence" value="ECO:0007669"/>
    <property type="project" value="UniProtKB-UniRule"/>
</dbReference>
<dbReference type="Gene3D" id="2.70.40.10">
    <property type="match status" value="1"/>
</dbReference>
<dbReference type="AlphaFoldDB" id="A0A3Q2TFE3"/>
<evidence type="ECO:0000313" key="8">
    <source>
        <dbReference type="Proteomes" id="UP000265000"/>
    </source>
</evidence>
<dbReference type="NCBIfam" id="NF001862">
    <property type="entry name" value="PRK00601.1"/>
    <property type="match status" value="1"/>
</dbReference>
<comment type="cofactor">
    <cofactor evidence="5">
        <name>Mg(2+)</name>
        <dbReference type="ChEBI" id="CHEBI:18420"/>
    </cofactor>
</comment>
<dbReference type="NCBIfam" id="TIGR00576">
    <property type="entry name" value="dut"/>
    <property type="match status" value="1"/>
</dbReference>
<keyword evidence="5" id="KW-0479">Metal-binding</keyword>
<name>A0A3Q2TFE3_FUNHE</name>
<sequence>MWKTDPRAELPIRATPGSAGLDLRTMEVVTLVPGVVQVVKTGLGLQCPKGMYGHILPRSGLALKGLTIQAGVIDGDYQGELGVVCLHQGENPLVIEKGGKIAQLLVKPCEMTEVQEIDAPTNITVRGAGGFGTARWQTSQTVGGTTGLVQDLGPSSSVSSLPWSCWHTSVGRKHQAGS</sequence>
<dbReference type="InterPro" id="IPR029054">
    <property type="entry name" value="dUTPase-like"/>
</dbReference>
<organism evidence="7 8">
    <name type="scientific">Fundulus heteroclitus</name>
    <name type="common">Killifish</name>
    <name type="synonym">Mummichog</name>
    <dbReference type="NCBI Taxonomy" id="8078"/>
    <lineage>
        <taxon>Eukaryota</taxon>
        <taxon>Metazoa</taxon>
        <taxon>Chordata</taxon>
        <taxon>Craniata</taxon>
        <taxon>Vertebrata</taxon>
        <taxon>Euteleostomi</taxon>
        <taxon>Actinopterygii</taxon>
        <taxon>Neopterygii</taxon>
        <taxon>Teleostei</taxon>
        <taxon>Neoteleostei</taxon>
        <taxon>Acanthomorphata</taxon>
        <taxon>Ovalentaria</taxon>
        <taxon>Atherinomorphae</taxon>
        <taxon>Cyprinodontiformes</taxon>
        <taxon>Fundulidae</taxon>
        <taxon>Fundulus</taxon>
    </lineage>
</organism>
<dbReference type="SUPFAM" id="SSF51283">
    <property type="entry name" value="dUTPase-like"/>
    <property type="match status" value="1"/>
</dbReference>
<dbReference type="GO" id="GO:0000287">
    <property type="term" value="F:magnesium ion binding"/>
    <property type="evidence" value="ECO:0007669"/>
    <property type="project" value="UniProtKB-UniRule"/>
</dbReference>
<comment type="pathway">
    <text evidence="1 5">Pyrimidine metabolism; dUMP biosynthesis; dUMP from dCTP (dUTP route): step 2/2.</text>
</comment>
<evidence type="ECO:0000256" key="5">
    <source>
        <dbReference type="RuleBase" id="RU367024"/>
    </source>
</evidence>
<dbReference type="InterPro" id="IPR033704">
    <property type="entry name" value="dUTPase_trimeric"/>
</dbReference>
<evidence type="ECO:0000256" key="4">
    <source>
        <dbReference type="ARBA" id="ARBA00023080"/>
    </source>
</evidence>
<proteinExistence type="inferred from homology"/>
<dbReference type="GO" id="GO:0046081">
    <property type="term" value="P:dUTP catabolic process"/>
    <property type="evidence" value="ECO:0007669"/>
    <property type="project" value="UniProtKB-UniRule"/>
</dbReference>
<dbReference type="GO" id="GO:0006226">
    <property type="term" value="P:dUMP biosynthetic process"/>
    <property type="evidence" value="ECO:0007669"/>
    <property type="project" value="UniProtKB-UniRule"/>
</dbReference>
<evidence type="ECO:0000259" key="6">
    <source>
        <dbReference type="Pfam" id="PF00692"/>
    </source>
</evidence>
<reference evidence="7" key="2">
    <citation type="submission" date="2025-09" db="UniProtKB">
        <authorList>
            <consortium name="Ensembl"/>
        </authorList>
    </citation>
    <scope>IDENTIFICATION</scope>
</reference>
<evidence type="ECO:0000256" key="1">
    <source>
        <dbReference type="ARBA" id="ARBA00005142"/>
    </source>
</evidence>
<keyword evidence="5" id="KW-0460">Magnesium</keyword>
<evidence type="ECO:0000256" key="3">
    <source>
        <dbReference type="ARBA" id="ARBA00022801"/>
    </source>
</evidence>
<dbReference type="Pfam" id="PF00692">
    <property type="entry name" value="dUTPase"/>
    <property type="match status" value="1"/>
</dbReference>
<feature type="domain" description="dUTPase-like" evidence="6">
    <location>
        <begin position="8"/>
        <end position="132"/>
    </location>
</feature>
<dbReference type="CDD" id="cd07557">
    <property type="entry name" value="trimeric_dUTPase"/>
    <property type="match status" value="1"/>
</dbReference>
<comment type="catalytic activity">
    <reaction evidence="5">
        <text>dUTP + H2O = dUMP + diphosphate + H(+)</text>
        <dbReference type="Rhea" id="RHEA:10248"/>
        <dbReference type="ChEBI" id="CHEBI:15377"/>
        <dbReference type="ChEBI" id="CHEBI:15378"/>
        <dbReference type="ChEBI" id="CHEBI:33019"/>
        <dbReference type="ChEBI" id="CHEBI:61555"/>
        <dbReference type="ChEBI" id="CHEBI:246422"/>
        <dbReference type="EC" id="3.6.1.23"/>
    </reaction>
</comment>
<dbReference type="GeneTree" id="ENSGT00390000018390"/>
<keyword evidence="8" id="KW-1185">Reference proteome</keyword>
<keyword evidence="4 5" id="KW-0546">Nucleotide metabolism</keyword>
<evidence type="ECO:0000313" key="7">
    <source>
        <dbReference type="Ensembl" id="ENSFHEP00000014655.1"/>
    </source>
</evidence>
<dbReference type="Proteomes" id="UP000265000">
    <property type="component" value="Unplaced"/>
</dbReference>